<dbReference type="CDD" id="cd03181">
    <property type="entry name" value="GST_C_EF1Bgamma_like"/>
    <property type="match status" value="1"/>
</dbReference>
<dbReference type="GO" id="GO:0005634">
    <property type="term" value="C:nucleus"/>
    <property type="evidence" value="ECO:0007669"/>
    <property type="project" value="TreeGrafter"/>
</dbReference>
<proteinExistence type="predicted"/>
<keyword evidence="3" id="KW-1185">Reference proteome</keyword>
<dbReference type="PANTHER" id="PTHR43986">
    <property type="entry name" value="ELONGATION FACTOR 1-GAMMA"/>
    <property type="match status" value="1"/>
</dbReference>
<dbReference type="SUPFAM" id="SSF47616">
    <property type="entry name" value="GST C-terminal domain-like"/>
    <property type="match status" value="1"/>
</dbReference>
<dbReference type="PROSITE" id="PS50405">
    <property type="entry name" value="GST_CTER"/>
    <property type="match status" value="1"/>
</dbReference>
<name>A0A4Y2FPD5_ARAVE</name>
<evidence type="ECO:0000313" key="2">
    <source>
        <dbReference type="EMBL" id="GBM41514.1"/>
    </source>
</evidence>
<keyword evidence="2" id="KW-0648">Protein biosynthesis</keyword>
<dbReference type="EMBL" id="BGPR01096283">
    <property type="protein sequence ID" value="GBM41514.1"/>
    <property type="molecule type" value="Genomic_DNA"/>
</dbReference>
<dbReference type="PANTHER" id="PTHR43986:SF1">
    <property type="entry name" value="ELONGATION FACTOR 1-GAMMA"/>
    <property type="match status" value="1"/>
</dbReference>
<evidence type="ECO:0000259" key="1">
    <source>
        <dbReference type="PROSITE" id="PS50405"/>
    </source>
</evidence>
<keyword evidence="2" id="KW-0251">Elongation factor</keyword>
<dbReference type="InterPro" id="IPR004046">
    <property type="entry name" value="GST_C"/>
</dbReference>
<dbReference type="AlphaFoldDB" id="A0A4Y2FPD5"/>
<comment type="caution">
    <text evidence="2">The sequence shown here is derived from an EMBL/GenBank/DDBJ whole genome shotgun (WGS) entry which is preliminary data.</text>
</comment>
<protein>
    <submittedName>
        <fullName evidence="2">Elongation factor 1-gamma</fullName>
    </submittedName>
</protein>
<evidence type="ECO:0000313" key="3">
    <source>
        <dbReference type="Proteomes" id="UP000499080"/>
    </source>
</evidence>
<dbReference type="InterPro" id="IPR036282">
    <property type="entry name" value="Glutathione-S-Trfase_C_sf"/>
</dbReference>
<accession>A0A4Y2FPD5</accession>
<dbReference type="GO" id="GO:0005737">
    <property type="term" value="C:cytoplasm"/>
    <property type="evidence" value="ECO:0007669"/>
    <property type="project" value="TreeGrafter"/>
</dbReference>
<reference evidence="2 3" key="1">
    <citation type="journal article" date="2019" name="Sci. Rep.">
        <title>Orb-weaving spider Araneus ventricosus genome elucidates the spidroin gene catalogue.</title>
        <authorList>
            <person name="Kono N."/>
            <person name="Nakamura H."/>
            <person name="Ohtoshi R."/>
            <person name="Moran D.A.P."/>
            <person name="Shinohara A."/>
            <person name="Yoshida Y."/>
            <person name="Fujiwara M."/>
            <person name="Mori M."/>
            <person name="Tomita M."/>
            <person name="Arakawa K."/>
        </authorList>
    </citation>
    <scope>NUCLEOTIDE SEQUENCE [LARGE SCALE GENOMIC DNA]</scope>
</reference>
<dbReference type="OrthoDB" id="249703at2759"/>
<dbReference type="InterPro" id="IPR010987">
    <property type="entry name" value="Glutathione-S-Trfase_C-like"/>
</dbReference>
<dbReference type="Pfam" id="PF00043">
    <property type="entry name" value="GST_C"/>
    <property type="match status" value="1"/>
</dbReference>
<dbReference type="Gene3D" id="1.20.1050.10">
    <property type="match status" value="1"/>
</dbReference>
<dbReference type="Proteomes" id="UP000499080">
    <property type="component" value="Unassembled WGS sequence"/>
</dbReference>
<dbReference type="GO" id="GO:0003746">
    <property type="term" value="F:translation elongation factor activity"/>
    <property type="evidence" value="ECO:0007669"/>
    <property type="project" value="UniProtKB-KW"/>
</dbReference>
<dbReference type="InterPro" id="IPR050802">
    <property type="entry name" value="EF-GSTs"/>
</dbReference>
<feature type="domain" description="GST C-terminal" evidence="1">
    <location>
        <begin position="1"/>
        <end position="81"/>
    </location>
</feature>
<gene>
    <name evidence="2" type="primary">EF1G_1</name>
    <name evidence="2" type="ORF">AVEN_88847_1</name>
</gene>
<organism evidence="2 3">
    <name type="scientific">Araneus ventricosus</name>
    <name type="common">Orbweaver spider</name>
    <name type="synonym">Epeira ventricosa</name>
    <dbReference type="NCBI Taxonomy" id="182803"/>
    <lineage>
        <taxon>Eukaryota</taxon>
        <taxon>Metazoa</taxon>
        <taxon>Ecdysozoa</taxon>
        <taxon>Arthropoda</taxon>
        <taxon>Chelicerata</taxon>
        <taxon>Arachnida</taxon>
        <taxon>Araneae</taxon>
        <taxon>Araneomorphae</taxon>
        <taxon>Entelegynae</taxon>
        <taxon>Araneoidea</taxon>
        <taxon>Araneidae</taxon>
        <taxon>Araneus</taxon>
    </lineage>
</organism>
<sequence>MWINFAESEILPPSCTWVFPCLGLVQFNKQSTEKAKEDVKRILQILNDHLLHSTYLVGERITQADISVVCNLLSLYQLVSF</sequence>